<dbReference type="AlphaFoldDB" id="A0A6A6AC90"/>
<feature type="non-terminal residue" evidence="1">
    <location>
        <position position="1"/>
    </location>
</feature>
<reference evidence="1" key="1">
    <citation type="journal article" date="2020" name="Stud. Mycol.">
        <title>101 Dothideomycetes genomes: a test case for predicting lifestyles and emergence of pathogens.</title>
        <authorList>
            <person name="Haridas S."/>
            <person name="Albert R."/>
            <person name="Binder M."/>
            <person name="Bloem J."/>
            <person name="Labutti K."/>
            <person name="Salamov A."/>
            <person name="Andreopoulos B."/>
            <person name="Baker S."/>
            <person name="Barry K."/>
            <person name="Bills G."/>
            <person name="Bluhm B."/>
            <person name="Cannon C."/>
            <person name="Castanera R."/>
            <person name="Culley D."/>
            <person name="Daum C."/>
            <person name="Ezra D."/>
            <person name="Gonzalez J."/>
            <person name="Henrissat B."/>
            <person name="Kuo A."/>
            <person name="Liang C."/>
            <person name="Lipzen A."/>
            <person name="Lutzoni F."/>
            <person name="Magnuson J."/>
            <person name="Mondo S."/>
            <person name="Nolan M."/>
            <person name="Ohm R."/>
            <person name="Pangilinan J."/>
            <person name="Park H.-J."/>
            <person name="Ramirez L."/>
            <person name="Alfaro M."/>
            <person name="Sun H."/>
            <person name="Tritt A."/>
            <person name="Yoshinaga Y."/>
            <person name="Zwiers L.-H."/>
            <person name="Turgeon B."/>
            <person name="Goodwin S."/>
            <person name="Spatafora J."/>
            <person name="Crous P."/>
            <person name="Grigoriev I."/>
        </authorList>
    </citation>
    <scope>NUCLEOTIDE SEQUENCE</scope>
    <source>
        <strain evidence="1">CBS 119687</strain>
    </source>
</reference>
<evidence type="ECO:0000313" key="1">
    <source>
        <dbReference type="EMBL" id="KAF2129400.1"/>
    </source>
</evidence>
<name>A0A6A6AC90_9PLEO</name>
<evidence type="ECO:0000313" key="2">
    <source>
        <dbReference type="Proteomes" id="UP000799771"/>
    </source>
</evidence>
<dbReference type="GeneID" id="54403319"/>
<dbReference type="RefSeq" id="XP_033523789.1">
    <property type="nucleotide sequence ID" value="XM_033662887.1"/>
</dbReference>
<dbReference type="OrthoDB" id="3686891at2759"/>
<feature type="non-terminal residue" evidence="1">
    <location>
        <position position="184"/>
    </location>
</feature>
<proteinExistence type="predicted"/>
<accession>A0A6A6AC90</accession>
<protein>
    <submittedName>
        <fullName evidence="1">Uncharacterized protein</fullName>
    </submittedName>
</protein>
<dbReference type="Proteomes" id="UP000799771">
    <property type="component" value="Unassembled WGS sequence"/>
</dbReference>
<dbReference type="EMBL" id="ML977506">
    <property type="protein sequence ID" value="KAF2129400.1"/>
    <property type="molecule type" value="Genomic_DNA"/>
</dbReference>
<keyword evidence="2" id="KW-1185">Reference proteome</keyword>
<gene>
    <name evidence="1" type="ORF">P153DRAFT_268651</name>
</gene>
<sequence>TMYTPFSASFPTSHAAKTYRKAHTRFNRQPYLPPSTDPTIAAINSARTHHTSRIYTAMTRPDTARDNPSSIAMKRWVHSAHYPPALVEAYAHKILDCVLEQATLGFRGWHHNDYVADERKGEDEDRDVDCLARLENVIAALEREKTVCEDVMNSACQVRMFVNAPRAYENRKVQNRVGNSKRGK</sequence>
<organism evidence="1 2">
    <name type="scientific">Dothidotthia symphoricarpi CBS 119687</name>
    <dbReference type="NCBI Taxonomy" id="1392245"/>
    <lineage>
        <taxon>Eukaryota</taxon>
        <taxon>Fungi</taxon>
        <taxon>Dikarya</taxon>
        <taxon>Ascomycota</taxon>
        <taxon>Pezizomycotina</taxon>
        <taxon>Dothideomycetes</taxon>
        <taxon>Pleosporomycetidae</taxon>
        <taxon>Pleosporales</taxon>
        <taxon>Dothidotthiaceae</taxon>
        <taxon>Dothidotthia</taxon>
    </lineage>
</organism>